<keyword evidence="4" id="KW-0804">Transcription</keyword>
<dbReference type="RefSeq" id="WP_183410715.1">
    <property type="nucleotide sequence ID" value="NZ_JACHWY010000002.1"/>
</dbReference>
<dbReference type="GO" id="GO:0000976">
    <property type="term" value="F:transcription cis-regulatory region binding"/>
    <property type="evidence" value="ECO:0007669"/>
    <property type="project" value="TreeGrafter"/>
</dbReference>
<protein>
    <submittedName>
        <fullName evidence="6">DNA-binding transcriptional LysR family regulator</fullName>
    </submittedName>
</protein>
<keyword evidence="7" id="KW-1185">Reference proteome</keyword>
<organism evidence="6 7">
    <name type="scientific">Litorivivens lipolytica</name>
    <dbReference type="NCBI Taxonomy" id="1524264"/>
    <lineage>
        <taxon>Bacteria</taxon>
        <taxon>Pseudomonadati</taxon>
        <taxon>Pseudomonadota</taxon>
        <taxon>Gammaproteobacteria</taxon>
        <taxon>Litorivivens</taxon>
    </lineage>
</organism>
<dbReference type="Pfam" id="PF00126">
    <property type="entry name" value="HTH_1"/>
    <property type="match status" value="1"/>
</dbReference>
<dbReference type="EMBL" id="JACHWY010000002">
    <property type="protein sequence ID" value="MBB3047966.1"/>
    <property type="molecule type" value="Genomic_DNA"/>
</dbReference>
<keyword evidence="3 6" id="KW-0238">DNA-binding</keyword>
<dbReference type="Gene3D" id="3.40.190.290">
    <property type="match status" value="1"/>
</dbReference>
<comment type="similarity">
    <text evidence="1">Belongs to the LysR transcriptional regulatory family.</text>
</comment>
<evidence type="ECO:0000313" key="6">
    <source>
        <dbReference type="EMBL" id="MBB3047966.1"/>
    </source>
</evidence>
<evidence type="ECO:0000256" key="1">
    <source>
        <dbReference type="ARBA" id="ARBA00009437"/>
    </source>
</evidence>
<sequence length="332" mass="36958">MKSLTPVPRLAARIGTLRRLEILLRVAESGGIVSAAEQLHLTQPSASTHLRKLADGIDMPLYELVGRRVRLTEAGEQVVQAAREIFGSIERLEMRLNELQGMQAGRLSLAVASSANAFIPHLLGPFCKRFPGIEVDLQVGNREQLLERLEHNLDDFTFVSDPPQDAALEAVPLIANPLLVIASRDHPLSKKRKLQWMDIANERFVVRETGSGTRHTVSQFLAEQGFEVREQMTIASNEALKHAVMAGLGLAVVSGHILDQGDREDLSILPVEGFPLQQFWYLVNAKERVTSVVARTFREFLLGDGLEILKDGLSHWEKYHRPKLPKQPPIAS</sequence>
<dbReference type="InterPro" id="IPR036390">
    <property type="entry name" value="WH_DNA-bd_sf"/>
</dbReference>
<dbReference type="SUPFAM" id="SSF46785">
    <property type="entry name" value="Winged helix' DNA-binding domain"/>
    <property type="match status" value="1"/>
</dbReference>
<keyword evidence="2" id="KW-0805">Transcription regulation</keyword>
<dbReference type="Proteomes" id="UP000537130">
    <property type="component" value="Unassembled WGS sequence"/>
</dbReference>
<accession>A0A7W4W5P8</accession>
<dbReference type="InterPro" id="IPR005119">
    <property type="entry name" value="LysR_subst-bd"/>
</dbReference>
<evidence type="ECO:0000259" key="5">
    <source>
        <dbReference type="PROSITE" id="PS50931"/>
    </source>
</evidence>
<dbReference type="Gene3D" id="1.10.10.10">
    <property type="entry name" value="Winged helix-like DNA-binding domain superfamily/Winged helix DNA-binding domain"/>
    <property type="match status" value="1"/>
</dbReference>
<dbReference type="PROSITE" id="PS50931">
    <property type="entry name" value="HTH_LYSR"/>
    <property type="match status" value="1"/>
</dbReference>
<dbReference type="SUPFAM" id="SSF53850">
    <property type="entry name" value="Periplasmic binding protein-like II"/>
    <property type="match status" value="1"/>
</dbReference>
<dbReference type="Pfam" id="PF03466">
    <property type="entry name" value="LysR_substrate"/>
    <property type="match status" value="1"/>
</dbReference>
<dbReference type="InterPro" id="IPR036388">
    <property type="entry name" value="WH-like_DNA-bd_sf"/>
</dbReference>
<dbReference type="AlphaFoldDB" id="A0A7W4W5P8"/>
<dbReference type="PANTHER" id="PTHR30126:SF5">
    <property type="entry name" value="HTH-TYPE TRANSCRIPTIONAL ACTIVATOR CMPR"/>
    <property type="match status" value="1"/>
</dbReference>
<name>A0A7W4W5P8_9GAMM</name>
<evidence type="ECO:0000256" key="3">
    <source>
        <dbReference type="ARBA" id="ARBA00023125"/>
    </source>
</evidence>
<feature type="domain" description="HTH lysR-type" evidence="5">
    <location>
        <begin position="16"/>
        <end position="72"/>
    </location>
</feature>
<dbReference type="InterPro" id="IPR000847">
    <property type="entry name" value="LysR_HTH_N"/>
</dbReference>
<gene>
    <name evidence="6" type="ORF">FHR99_002232</name>
</gene>
<proteinExistence type="inferred from homology"/>
<evidence type="ECO:0000256" key="4">
    <source>
        <dbReference type="ARBA" id="ARBA00023163"/>
    </source>
</evidence>
<dbReference type="GO" id="GO:0003700">
    <property type="term" value="F:DNA-binding transcription factor activity"/>
    <property type="evidence" value="ECO:0007669"/>
    <property type="project" value="InterPro"/>
</dbReference>
<evidence type="ECO:0000313" key="7">
    <source>
        <dbReference type="Proteomes" id="UP000537130"/>
    </source>
</evidence>
<comment type="caution">
    <text evidence="6">The sequence shown here is derived from an EMBL/GenBank/DDBJ whole genome shotgun (WGS) entry which is preliminary data.</text>
</comment>
<reference evidence="6 7" key="1">
    <citation type="submission" date="2020-08" db="EMBL/GenBank/DDBJ databases">
        <title>Genomic Encyclopedia of Type Strains, Phase III (KMG-III): the genomes of soil and plant-associated and newly described type strains.</title>
        <authorList>
            <person name="Whitman W."/>
        </authorList>
    </citation>
    <scope>NUCLEOTIDE SEQUENCE [LARGE SCALE GENOMIC DNA]</scope>
    <source>
        <strain evidence="6 7">CECT 8654</strain>
    </source>
</reference>
<evidence type="ECO:0000256" key="2">
    <source>
        <dbReference type="ARBA" id="ARBA00023015"/>
    </source>
</evidence>
<dbReference type="PANTHER" id="PTHR30126">
    <property type="entry name" value="HTH-TYPE TRANSCRIPTIONAL REGULATOR"/>
    <property type="match status" value="1"/>
</dbReference>